<dbReference type="GO" id="GO:0003723">
    <property type="term" value="F:RNA binding"/>
    <property type="evidence" value="ECO:0007669"/>
    <property type="project" value="UniProtKB-KW"/>
</dbReference>
<dbReference type="Pfam" id="PF01479">
    <property type="entry name" value="S4"/>
    <property type="match status" value="1"/>
</dbReference>
<dbReference type="InterPro" id="IPR042092">
    <property type="entry name" value="PsdUridine_s_RsuA/RluB/E/F_cat"/>
</dbReference>
<dbReference type="EMBL" id="LGTC01000001">
    <property type="protein sequence ID" value="KNY26624.1"/>
    <property type="molecule type" value="Genomic_DNA"/>
</dbReference>
<feature type="domain" description="RNA-binding S4" evidence="6">
    <location>
        <begin position="5"/>
        <end position="63"/>
    </location>
</feature>
<dbReference type="STRING" id="398512.Bccel_1889"/>
<dbReference type="eggNOG" id="COG1187">
    <property type="taxonomic scope" value="Bacteria"/>
</dbReference>
<dbReference type="Pfam" id="PF00849">
    <property type="entry name" value="PseudoU_synth_2"/>
    <property type="match status" value="1"/>
</dbReference>
<dbReference type="PROSITE" id="PS50889">
    <property type="entry name" value="S4"/>
    <property type="match status" value="1"/>
</dbReference>
<dbReference type="InterPro" id="IPR020094">
    <property type="entry name" value="TruA/RsuA/RluB/E/F_N"/>
</dbReference>
<dbReference type="EC" id="5.4.99.-" evidence="5"/>
<dbReference type="PROSITE" id="PS01149">
    <property type="entry name" value="PSI_RSU"/>
    <property type="match status" value="1"/>
</dbReference>
<dbReference type="Gene3D" id="3.30.70.1560">
    <property type="entry name" value="Alpha-L RNA-binding motif"/>
    <property type="match status" value="1"/>
</dbReference>
<evidence type="ECO:0000256" key="5">
    <source>
        <dbReference type="RuleBase" id="RU003887"/>
    </source>
</evidence>
<name>A0A0L6JLI1_9FIRM</name>
<dbReference type="Gene3D" id="3.10.290.10">
    <property type="entry name" value="RNA-binding S4 domain"/>
    <property type="match status" value="1"/>
</dbReference>
<keyword evidence="2 4" id="KW-0694">RNA-binding</keyword>
<dbReference type="SUPFAM" id="SSF55174">
    <property type="entry name" value="Alpha-L RNA-binding motif"/>
    <property type="match status" value="1"/>
</dbReference>
<evidence type="ECO:0000256" key="4">
    <source>
        <dbReference type="PROSITE-ProRule" id="PRU00182"/>
    </source>
</evidence>
<comment type="similarity">
    <text evidence="1 5">Belongs to the pseudouridine synthase RsuA family.</text>
</comment>
<evidence type="ECO:0000259" key="6">
    <source>
        <dbReference type="SMART" id="SM00363"/>
    </source>
</evidence>
<dbReference type="SMART" id="SM00363">
    <property type="entry name" value="S4"/>
    <property type="match status" value="1"/>
</dbReference>
<dbReference type="GO" id="GO:0005829">
    <property type="term" value="C:cytosol"/>
    <property type="evidence" value="ECO:0007669"/>
    <property type="project" value="UniProtKB-ARBA"/>
</dbReference>
<reference evidence="8" key="1">
    <citation type="submission" date="2015-07" db="EMBL/GenBank/DDBJ databases">
        <title>Near-Complete Genome Sequence of the Cellulolytic Bacterium Bacteroides (Pseudobacteroides) cellulosolvens ATCC 35603.</title>
        <authorList>
            <person name="Dassa B."/>
            <person name="Utturkar S.M."/>
            <person name="Klingeman D.M."/>
            <person name="Hurt R.A."/>
            <person name="Keller M."/>
            <person name="Xu J."/>
            <person name="Reddy Y.H.K."/>
            <person name="Borovok I."/>
            <person name="Grinberg I.R."/>
            <person name="Lamed R."/>
            <person name="Zhivin O."/>
            <person name="Bayer E.A."/>
            <person name="Brown S.D."/>
        </authorList>
    </citation>
    <scope>NUCLEOTIDE SEQUENCE [LARGE SCALE GENOMIC DNA]</scope>
    <source>
        <strain evidence="8">DSM 2933</strain>
    </source>
</reference>
<dbReference type="InterPro" id="IPR002942">
    <property type="entry name" value="S4_RNA-bd"/>
</dbReference>
<dbReference type="AlphaFoldDB" id="A0A0L6JLI1"/>
<dbReference type="RefSeq" id="WP_036938083.1">
    <property type="nucleotide sequence ID" value="NZ_JQKC01000006.1"/>
</dbReference>
<dbReference type="InterPro" id="IPR036986">
    <property type="entry name" value="S4_RNA-bd_sf"/>
</dbReference>
<dbReference type="OrthoDB" id="9807213at2"/>
<dbReference type="SUPFAM" id="SSF55120">
    <property type="entry name" value="Pseudouridine synthase"/>
    <property type="match status" value="1"/>
</dbReference>
<dbReference type="Gene3D" id="3.30.70.580">
    <property type="entry name" value="Pseudouridine synthase I, catalytic domain, N-terminal subdomain"/>
    <property type="match status" value="1"/>
</dbReference>
<dbReference type="GO" id="GO:0000455">
    <property type="term" value="P:enzyme-directed rRNA pseudouridine synthesis"/>
    <property type="evidence" value="ECO:0007669"/>
    <property type="project" value="UniProtKB-ARBA"/>
</dbReference>
<dbReference type="InterPro" id="IPR000748">
    <property type="entry name" value="PsdUridine_synth_RsuA/RluB/E/F"/>
</dbReference>
<keyword evidence="3 5" id="KW-0413">Isomerase</keyword>
<evidence type="ECO:0000256" key="1">
    <source>
        <dbReference type="ARBA" id="ARBA00008348"/>
    </source>
</evidence>
<dbReference type="Proteomes" id="UP000036923">
    <property type="component" value="Unassembled WGS sequence"/>
</dbReference>
<dbReference type="PATRIC" id="fig|398512.5.peg.1967"/>
<sequence length="252" mass="28450">MRNTQRLDKIVSNFGYGTRKEIKAMVKNGLIKVDGQVARDSGIHVDPNSSVIEINGEVLNYKEFIYLMLNKPQGVISATFDQRHKTVVELMPEEVLHYDLFPVGRLDIDTEGLLIMTNDGELAHEVLSPKKHVKKKYYALIDGNVTESDKDEFSKGITLDDGYKTMPALLHIIRSGSISEIELSIVEGKFHQVKRMFEALGKEVKFLKRIEMGGILLDESLKPGECRELTDEELTVLRNSAGKGLEEKDKDE</sequence>
<dbReference type="PANTHER" id="PTHR47683:SF4">
    <property type="entry name" value="PSEUDOURIDINE SYNTHASE"/>
    <property type="match status" value="1"/>
</dbReference>
<accession>A0A0L6JLI1</accession>
<evidence type="ECO:0000256" key="2">
    <source>
        <dbReference type="ARBA" id="ARBA00022884"/>
    </source>
</evidence>
<comment type="caution">
    <text evidence="7">The sequence shown here is derived from an EMBL/GenBank/DDBJ whole genome shotgun (WGS) entry which is preliminary data.</text>
</comment>
<dbReference type="FunFam" id="3.30.70.1560:FF:000001">
    <property type="entry name" value="Pseudouridine synthase"/>
    <property type="match status" value="1"/>
</dbReference>
<organism evidence="7 8">
    <name type="scientific">Pseudobacteroides cellulosolvens ATCC 35603 = DSM 2933</name>
    <dbReference type="NCBI Taxonomy" id="398512"/>
    <lineage>
        <taxon>Bacteria</taxon>
        <taxon>Bacillati</taxon>
        <taxon>Bacillota</taxon>
        <taxon>Clostridia</taxon>
        <taxon>Eubacteriales</taxon>
        <taxon>Oscillospiraceae</taxon>
        <taxon>Pseudobacteroides</taxon>
    </lineage>
</organism>
<dbReference type="NCBIfam" id="TIGR00093">
    <property type="entry name" value="pseudouridine synthase"/>
    <property type="match status" value="1"/>
</dbReference>
<proteinExistence type="inferred from homology"/>
<gene>
    <name evidence="7" type="ORF">Bccel_1889</name>
</gene>
<dbReference type="PANTHER" id="PTHR47683">
    <property type="entry name" value="PSEUDOURIDINE SYNTHASE FAMILY PROTEIN-RELATED"/>
    <property type="match status" value="1"/>
</dbReference>
<evidence type="ECO:0000256" key="3">
    <source>
        <dbReference type="ARBA" id="ARBA00023235"/>
    </source>
</evidence>
<keyword evidence="8" id="KW-1185">Reference proteome</keyword>
<dbReference type="CDD" id="cd02553">
    <property type="entry name" value="PseudoU_synth_RsuA"/>
    <property type="match status" value="1"/>
</dbReference>
<protein>
    <recommendedName>
        <fullName evidence="5">Pseudouridine synthase</fullName>
        <ecNumber evidence="5">5.4.99.-</ecNumber>
    </recommendedName>
</protein>
<dbReference type="InterPro" id="IPR050343">
    <property type="entry name" value="RsuA_PseudoU_synthase"/>
</dbReference>
<evidence type="ECO:0000313" key="7">
    <source>
        <dbReference type="EMBL" id="KNY26624.1"/>
    </source>
</evidence>
<dbReference type="GO" id="GO:0120159">
    <property type="term" value="F:rRNA pseudouridine synthase activity"/>
    <property type="evidence" value="ECO:0007669"/>
    <property type="project" value="UniProtKB-ARBA"/>
</dbReference>
<dbReference type="InterPro" id="IPR006145">
    <property type="entry name" value="PsdUridine_synth_RsuA/RluA"/>
</dbReference>
<evidence type="ECO:0000313" key="8">
    <source>
        <dbReference type="Proteomes" id="UP000036923"/>
    </source>
</evidence>
<dbReference type="InterPro" id="IPR018496">
    <property type="entry name" value="PsdUridine_synth_RsuA/RluB_CS"/>
</dbReference>
<dbReference type="InterPro" id="IPR020103">
    <property type="entry name" value="PsdUridine_synth_cat_dom_sf"/>
</dbReference>